<dbReference type="EMBL" id="LIAE01006592">
    <property type="protein sequence ID" value="PAV87268.1"/>
    <property type="molecule type" value="Genomic_DNA"/>
</dbReference>
<evidence type="ECO:0000313" key="3">
    <source>
        <dbReference type="EMBL" id="PAV87268.1"/>
    </source>
</evidence>
<feature type="transmembrane region" description="Helical" evidence="1">
    <location>
        <begin position="122"/>
        <end position="144"/>
    </location>
</feature>
<dbReference type="PANTHER" id="PTHR31640">
    <property type="entry name" value="TRANSMEMBRANE PROTEIN KIAA1109"/>
    <property type="match status" value="1"/>
</dbReference>
<evidence type="ECO:0000259" key="2">
    <source>
        <dbReference type="Pfam" id="PF23000"/>
    </source>
</evidence>
<dbReference type="PANTHER" id="PTHR31640:SF1">
    <property type="entry name" value="BRIDGE-LIKE LIPID TRANSFER PROTEIN FAMILY MEMBER 1"/>
    <property type="match status" value="1"/>
</dbReference>
<feature type="transmembrane region" description="Helical" evidence="1">
    <location>
        <begin position="322"/>
        <end position="343"/>
    </location>
</feature>
<feature type="domain" description="Chitin synthase chs-1/2 N-terminal putative transporter" evidence="2">
    <location>
        <begin position="118"/>
        <end position="174"/>
    </location>
</feature>
<protein>
    <recommendedName>
        <fullName evidence="2">Chitin synthase chs-1/2 N-terminal putative transporter domain-containing protein</fullName>
    </recommendedName>
</protein>
<dbReference type="Pfam" id="PF23000">
    <property type="entry name" value="ChitinSynthase_IV_N"/>
    <property type="match status" value="1"/>
</dbReference>
<dbReference type="AlphaFoldDB" id="A0A2A2LMB1"/>
<dbReference type="InterPro" id="IPR055120">
    <property type="entry name" value="Chs-1/2_IV_N"/>
</dbReference>
<feature type="transmembrane region" description="Helical" evidence="1">
    <location>
        <begin position="263"/>
        <end position="283"/>
    </location>
</feature>
<keyword evidence="1" id="KW-0812">Transmembrane</keyword>
<gene>
    <name evidence="3" type="ORF">WR25_12430</name>
</gene>
<comment type="caution">
    <text evidence="3">The sequence shown here is derived from an EMBL/GenBank/DDBJ whole genome shotgun (WGS) entry which is preliminary data.</text>
</comment>
<dbReference type="InterPro" id="IPR033616">
    <property type="entry name" value="BLTP1"/>
</dbReference>
<feature type="transmembrane region" description="Helical" evidence="1">
    <location>
        <begin position="210"/>
        <end position="228"/>
    </location>
</feature>
<dbReference type="Proteomes" id="UP000218231">
    <property type="component" value="Unassembled WGS sequence"/>
</dbReference>
<organism evidence="3 4">
    <name type="scientific">Diploscapter pachys</name>
    <dbReference type="NCBI Taxonomy" id="2018661"/>
    <lineage>
        <taxon>Eukaryota</taxon>
        <taxon>Metazoa</taxon>
        <taxon>Ecdysozoa</taxon>
        <taxon>Nematoda</taxon>
        <taxon>Chromadorea</taxon>
        <taxon>Rhabditida</taxon>
        <taxon>Rhabditina</taxon>
        <taxon>Rhabditomorpha</taxon>
        <taxon>Rhabditoidea</taxon>
        <taxon>Rhabditidae</taxon>
        <taxon>Diploscapter</taxon>
    </lineage>
</organism>
<dbReference type="GO" id="GO:0048488">
    <property type="term" value="P:synaptic vesicle endocytosis"/>
    <property type="evidence" value="ECO:0007669"/>
    <property type="project" value="TreeGrafter"/>
</dbReference>
<feature type="transmembrane region" description="Helical" evidence="1">
    <location>
        <begin position="150"/>
        <end position="171"/>
    </location>
</feature>
<name>A0A2A2LMB1_9BILA</name>
<proteinExistence type="predicted"/>
<dbReference type="GO" id="GO:0098793">
    <property type="term" value="C:presynapse"/>
    <property type="evidence" value="ECO:0007669"/>
    <property type="project" value="GOC"/>
</dbReference>
<feature type="transmembrane region" description="Helical" evidence="1">
    <location>
        <begin position="295"/>
        <end position="316"/>
    </location>
</feature>
<evidence type="ECO:0000256" key="1">
    <source>
        <dbReference type="SAM" id="Phobius"/>
    </source>
</evidence>
<dbReference type="OrthoDB" id="10051416at2759"/>
<feature type="transmembrane region" description="Helical" evidence="1">
    <location>
        <begin position="183"/>
        <end position="204"/>
    </location>
</feature>
<dbReference type="STRING" id="2018661.A0A2A2LMB1"/>
<keyword evidence="1" id="KW-0472">Membrane</keyword>
<feature type="transmembrane region" description="Helical" evidence="1">
    <location>
        <begin position="235"/>
        <end position="257"/>
    </location>
</feature>
<reference evidence="3 4" key="1">
    <citation type="journal article" date="2017" name="Curr. Biol.">
        <title>Genome architecture and evolution of a unichromosomal asexual nematode.</title>
        <authorList>
            <person name="Fradin H."/>
            <person name="Zegar C."/>
            <person name="Gutwein M."/>
            <person name="Lucas J."/>
            <person name="Kovtun M."/>
            <person name="Corcoran D."/>
            <person name="Baugh L.R."/>
            <person name="Kiontke K."/>
            <person name="Gunsalus K."/>
            <person name="Fitch D.H."/>
            <person name="Piano F."/>
        </authorList>
    </citation>
    <scope>NUCLEOTIDE SEQUENCE [LARGE SCALE GENOMIC DNA]</scope>
    <source>
        <strain evidence="3">PF1309</strain>
    </source>
</reference>
<keyword evidence="1" id="KW-1133">Transmembrane helix</keyword>
<evidence type="ECO:0000313" key="4">
    <source>
        <dbReference type="Proteomes" id="UP000218231"/>
    </source>
</evidence>
<accession>A0A2A2LMB1</accession>
<sequence length="407" mass="43093">MWFVWDHKRFFTNLIDEWMGEAPSDVFHFIPYVVNTKINVTESFEVGNYKCVNANFELSFTDFVPETIKVTYTIKGRRDMAIRSRFPVDSATAPIFATISQAVNCQNYAVPSNAGRYSKGDLVVLESVRSFGLCLLVFLVFPQLDVHRCILLFAYFPLVILIQNCFVSLSLSLSLAAKRWGAVVIEAAIVIGSATVIIEATVVIGSAPVAIGSATVIIEATVVIEAAIVIGSATVIIEVAIVIGSATVVIGSAPVAIGSATVIIEATVVIEVAIVIGSATVVIGSAPVAIGSATVIIEATVVIEVAIVIGSATVVIGSAPVAIGSATAIIEVAIVIGSATVVIGSATTNLRRLVFAKPEANVHICVVRAEAVSARADDLKMKNLVANDLFALMNHTCYCHFWLESHL</sequence>
<keyword evidence="4" id="KW-1185">Reference proteome</keyword>